<evidence type="ECO:0000313" key="3">
    <source>
        <dbReference type="EMBL" id="CAJ1405483.1"/>
    </source>
</evidence>
<feature type="coiled-coil region" evidence="1">
    <location>
        <begin position="146"/>
        <end position="173"/>
    </location>
</feature>
<dbReference type="EMBL" id="CAUJNA010003586">
    <property type="protein sequence ID" value="CAJ1405483.1"/>
    <property type="molecule type" value="Genomic_DNA"/>
</dbReference>
<evidence type="ECO:0000256" key="1">
    <source>
        <dbReference type="SAM" id="Coils"/>
    </source>
</evidence>
<feature type="compositionally biased region" description="Basic and acidic residues" evidence="2">
    <location>
        <begin position="1268"/>
        <end position="1277"/>
    </location>
</feature>
<organism evidence="3 4">
    <name type="scientific">Effrenium voratum</name>
    <dbReference type="NCBI Taxonomy" id="2562239"/>
    <lineage>
        <taxon>Eukaryota</taxon>
        <taxon>Sar</taxon>
        <taxon>Alveolata</taxon>
        <taxon>Dinophyceae</taxon>
        <taxon>Suessiales</taxon>
        <taxon>Symbiodiniaceae</taxon>
        <taxon>Effrenium</taxon>
    </lineage>
</organism>
<feature type="region of interest" description="Disordered" evidence="2">
    <location>
        <begin position="117"/>
        <end position="142"/>
    </location>
</feature>
<accession>A0AA36JFW7</accession>
<keyword evidence="4" id="KW-1185">Reference proteome</keyword>
<feature type="region of interest" description="Disordered" evidence="2">
    <location>
        <begin position="1251"/>
        <end position="1283"/>
    </location>
</feature>
<feature type="coiled-coil region" evidence="1">
    <location>
        <begin position="555"/>
        <end position="666"/>
    </location>
</feature>
<feature type="coiled-coil region" evidence="1">
    <location>
        <begin position="29"/>
        <end position="56"/>
    </location>
</feature>
<feature type="coiled-coil region" evidence="1">
    <location>
        <begin position="1005"/>
        <end position="1059"/>
    </location>
</feature>
<comment type="caution">
    <text evidence="3">The sequence shown here is derived from an EMBL/GenBank/DDBJ whole genome shotgun (WGS) entry which is preliminary data.</text>
</comment>
<sequence length="1283" mass="143174">MATDTEEDELVRRAVAECPAAMRLLYRLEVRLDAERQELSRQIQSLERDVRAASIKEPQRERLICEARDAAEWSELSGRLDALNSVLANHGARLLEGEANLQAVMEHAGWQAEELSFSPHRALPERSRPDDQSERRTPSGAKHAELEALRDGVDDMRQQLEELQHQRTSTSTSAAMGDMKALWREVSKLQASQCTLSTCVQETSGELPKLKQQLELLQNLVLTYKDALSDMTQRLKGSLRGPEALASEPVTGPLCLAAPSLAAHARRHATVDRSWQPGSHSLKKLVENVLQFVEELHSRVRSVEETSSLNELADLKRQVDILQGETLMSFHQLQQAVADLNCHRVQDVQTPGRGSSSEAALQQLTVRVGRLEALGPAQPRVDRLEDQCLRLSNRIERLEASWQPEKPTLEASVRGEPNRSGEEADWLRQLVIRLECLEAIMPEKLGRSGQEAAMIQQLVPRVERLEATPVQLDRINREVALFQQLVDRVEHLEEAEGAVAGVDHKVASLQQLVNRVEQLEASPPQQLDRVSQEAGSLQQLVNRMELIEASAPQQLDRLSQEAASLQQLVNRVERLEASGPQQLDRVSQEVASLQQLVNRVERLEAGGPQQLDQQAASLQQLVNRVELLEASGPQQLDRVSQEASSLQQLVNRIERLEASISDLLERSAQEASSQQLLGRVERLEANGSRQLDRIEEEAVSLQKLVGRMEGLEGHVLQRLDQLEAKWEAVAEAEATEAEVELRVERLEATVAELSKESRGLRSAIDTAHEHTSLEFQDAMQKLESDQARLHARLEDLEEPVLRQMVEETAEKALKESVATFTQLQGDFSALQQSLAQQSGEAHQRGAQTETQLASVRQETSANTAKCRELSESLSRLQKMLPPQTQLEELADGRERLSKDLQKLQEQLLAKESELAKRSEGKADAAELQRLELRIAHCSTELREELLDRARLSKDVQKLEQELLAKEAELTKRSEGKADAAELQRLEQRLTFCGAEVHEAATRKELQRTSNELVVLQSKLEQLREEGSRQGQLTSELLEAQGMKQQDHALQEELQALRKAQSALDAKLAGLEPEARRIERVPHALQNLQESMTAIKSELVQVQNLAGVHQPGDSPPRAKVQAPASAREPSARARLGDLLFEPLTAAPRVTDIAHLAEELQKARAASVHQTRMEVHRAEALGALESKVSAVTLRLEDACARIHEAELGLDAASRGGLALRLRLEQLQSSVELRLTSLAGDLADVTLRQQAMERGLPQARDRSAQLARPSHAAEEDLWERFRRKAP</sequence>
<feature type="region of interest" description="Disordered" evidence="2">
    <location>
        <begin position="834"/>
        <end position="862"/>
    </location>
</feature>
<feature type="coiled-coil region" evidence="1">
    <location>
        <begin position="886"/>
        <end position="913"/>
    </location>
</feature>
<dbReference type="PANTHER" id="PTHR19327:SF0">
    <property type="entry name" value="GOLGIN SUBFAMILY A MEMBER 4"/>
    <property type="match status" value="1"/>
</dbReference>
<evidence type="ECO:0000256" key="2">
    <source>
        <dbReference type="SAM" id="MobiDB-lite"/>
    </source>
</evidence>
<keyword evidence="1" id="KW-0175">Coiled coil</keyword>
<gene>
    <name evidence="3" type="ORF">EVOR1521_LOCUS27677</name>
</gene>
<evidence type="ECO:0000313" key="4">
    <source>
        <dbReference type="Proteomes" id="UP001178507"/>
    </source>
</evidence>
<dbReference type="Proteomes" id="UP001178507">
    <property type="component" value="Unassembled WGS sequence"/>
</dbReference>
<reference evidence="3" key="1">
    <citation type="submission" date="2023-08" db="EMBL/GenBank/DDBJ databases">
        <authorList>
            <person name="Chen Y."/>
            <person name="Shah S."/>
            <person name="Dougan E. K."/>
            <person name="Thang M."/>
            <person name="Chan C."/>
        </authorList>
    </citation>
    <scope>NUCLEOTIDE SEQUENCE</scope>
</reference>
<protein>
    <submittedName>
        <fullName evidence="3">Uncharacterized protein</fullName>
    </submittedName>
</protein>
<proteinExistence type="predicted"/>
<feature type="region of interest" description="Disordered" evidence="2">
    <location>
        <begin position="1107"/>
        <end position="1127"/>
    </location>
</feature>
<feature type="coiled-coil region" evidence="1">
    <location>
        <begin position="941"/>
        <end position="968"/>
    </location>
</feature>
<feature type="compositionally biased region" description="Basic and acidic residues" evidence="2">
    <location>
        <begin position="122"/>
        <end position="142"/>
    </location>
</feature>
<feature type="coiled-coil region" evidence="1">
    <location>
        <begin position="729"/>
        <end position="763"/>
    </location>
</feature>
<feature type="compositionally biased region" description="Polar residues" evidence="2">
    <location>
        <begin position="845"/>
        <end position="862"/>
    </location>
</feature>
<dbReference type="PANTHER" id="PTHR19327">
    <property type="entry name" value="GOLGIN"/>
    <property type="match status" value="1"/>
</dbReference>
<name>A0AA36JFW7_9DINO</name>